<evidence type="ECO:0000313" key="1">
    <source>
        <dbReference type="EMBL" id="RGZ82362.1"/>
    </source>
</evidence>
<comment type="caution">
    <text evidence="1">The sequence shown here is derived from an EMBL/GenBank/DDBJ whole genome shotgun (WGS) entry which is preliminary data.</text>
</comment>
<evidence type="ECO:0000313" key="2">
    <source>
        <dbReference type="Proteomes" id="UP000286561"/>
    </source>
</evidence>
<protein>
    <submittedName>
        <fullName evidence="1">Uncharacterized protein</fullName>
    </submittedName>
</protein>
<accession>A0A413PX36</accession>
<organism evidence="1 2">
    <name type="scientific">Anaerobutyricum hallii</name>
    <dbReference type="NCBI Taxonomy" id="39488"/>
    <lineage>
        <taxon>Bacteria</taxon>
        <taxon>Bacillati</taxon>
        <taxon>Bacillota</taxon>
        <taxon>Clostridia</taxon>
        <taxon>Lachnospirales</taxon>
        <taxon>Lachnospiraceae</taxon>
        <taxon>Anaerobutyricum</taxon>
    </lineage>
</organism>
<reference evidence="1 2" key="1">
    <citation type="submission" date="2018-08" db="EMBL/GenBank/DDBJ databases">
        <title>A genome reference for cultivated species of the human gut microbiota.</title>
        <authorList>
            <person name="Zou Y."/>
            <person name="Xue W."/>
            <person name="Luo G."/>
        </authorList>
    </citation>
    <scope>NUCLEOTIDE SEQUENCE [LARGE SCALE GENOMIC DNA]</scope>
    <source>
        <strain evidence="1 2">AM48-23BH</strain>
    </source>
</reference>
<dbReference type="Proteomes" id="UP000286561">
    <property type="component" value="Unassembled WGS sequence"/>
</dbReference>
<proteinExistence type="predicted"/>
<dbReference type="AlphaFoldDB" id="A0A413PX36"/>
<name>A0A413PX36_9FIRM</name>
<gene>
    <name evidence="1" type="ORF">DW972_08960</name>
</gene>
<sequence>MTWEQVLDASAKANIQHAATKVTNRDYLSSIRRLFYQSTSIFTPLLPDGFLLYEFLHRLQR</sequence>
<dbReference type="EMBL" id="QSEP01000051">
    <property type="protein sequence ID" value="RGZ82362.1"/>
    <property type="molecule type" value="Genomic_DNA"/>
</dbReference>